<name>A0ABV9NST1_9BACI</name>
<keyword evidence="6" id="KW-0961">Cell wall biogenesis/degradation</keyword>
<evidence type="ECO:0000313" key="9">
    <source>
        <dbReference type="EMBL" id="MFC4735951.1"/>
    </source>
</evidence>
<evidence type="ECO:0000256" key="5">
    <source>
        <dbReference type="ARBA" id="ARBA00022984"/>
    </source>
</evidence>
<feature type="domain" description="Peptidase S11 D-alanyl-D-alanine carboxypeptidase A N-terminal" evidence="8">
    <location>
        <begin position="31"/>
        <end position="255"/>
    </location>
</feature>
<reference evidence="10" key="1">
    <citation type="journal article" date="2019" name="Int. J. Syst. Evol. Microbiol.">
        <title>The Global Catalogue of Microorganisms (GCM) 10K type strain sequencing project: providing services to taxonomists for standard genome sequencing and annotation.</title>
        <authorList>
            <consortium name="The Broad Institute Genomics Platform"/>
            <consortium name="The Broad Institute Genome Sequencing Center for Infectious Disease"/>
            <person name="Wu L."/>
            <person name="Ma J."/>
        </authorList>
    </citation>
    <scope>NUCLEOTIDE SEQUENCE [LARGE SCALE GENOMIC DNA]</scope>
    <source>
        <strain evidence="10">JCM 12165</strain>
    </source>
</reference>
<organism evidence="9 10">
    <name type="scientific">Bacillus daqingensis</name>
    <dbReference type="NCBI Taxonomy" id="872396"/>
    <lineage>
        <taxon>Bacteria</taxon>
        <taxon>Bacillati</taxon>
        <taxon>Bacillota</taxon>
        <taxon>Bacilli</taxon>
        <taxon>Bacillales</taxon>
        <taxon>Bacillaceae</taxon>
        <taxon>Bacillus</taxon>
    </lineage>
</organism>
<proteinExistence type="inferred from homology"/>
<keyword evidence="10" id="KW-1185">Reference proteome</keyword>
<dbReference type="InterPro" id="IPR012338">
    <property type="entry name" value="Beta-lactam/transpept-like"/>
</dbReference>
<evidence type="ECO:0000256" key="2">
    <source>
        <dbReference type="ARBA" id="ARBA00022729"/>
    </source>
</evidence>
<dbReference type="RefSeq" id="WP_377908613.1">
    <property type="nucleotide sequence ID" value="NZ_JBHSGK010000004.1"/>
</dbReference>
<protein>
    <submittedName>
        <fullName evidence="9">D-alanyl-D-alanine carboxypeptidase family protein</fullName>
        <ecNumber evidence="9">3.4.-.-</ecNumber>
    </submittedName>
</protein>
<dbReference type="PANTHER" id="PTHR21581">
    <property type="entry name" value="D-ALANYL-D-ALANINE CARBOXYPEPTIDASE"/>
    <property type="match status" value="1"/>
</dbReference>
<dbReference type="SUPFAM" id="SSF56601">
    <property type="entry name" value="beta-lactamase/transpeptidase-like"/>
    <property type="match status" value="1"/>
</dbReference>
<keyword evidence="4" id="KW-0133">Cell shape</keyword>
<sequence>MKRQTWKMTGAVIAAASLLLIGGGQVSAYGEAPRIESESAFLMNAGTGEVLYEKNASERMYPASITKIVSGLLAVEEADLSETAVVSENAVETDGTSVFLLEDEEMELRQLVEGLVINSGNDAGTVIAEHLAGSEEAFAEEMTDFVREKAGAVNTQFQNPHGLYHPEHFTTAEDMAAIAQYAMKNDEFMEIAGTRELDWEGEGWETTIYNHHLLLGNYAGVTGLKNGFVSQSGFTLVTTAERDGTSIIAVTLKAPTSDIMYQDTEALLDYGFHQSKKRGIGLLPRASAAELNQQKLPLTIAIDVSGYGSVRLKKWNGDILLEEMLQEPPEQLR</sequence>
<keyword evidence="9" id="KW-0645">Protease</keyword>
<keyword evidence="5" id="KW-0573">Peptidoglycan synthesis</keyword>
<dbReference type="EC" id="3.4.-.-" evidence="9"/>
<comment type="similarity">
    <text evidence="1 7">Belongs to the peptidase S11 family.</text>
</comment>
<dbReference type="Proteomes" id="UP001595896">
    <property type="component" value="Unassembled WGS sequence"/>
</dbReference>
<evidence type="ECO:0000256" key="7">
    <source>
        <dbReference type="RuleBase" id="RU004016"/>
    </source>
</evidence>
<keyword evidence="9" id="KW-0121">Carboxypeptidase</keyword>
<keyword evidence="3 9" id="KW-0378">Hydrolase</keyword>
<dbReference type="Pfam" id="PF00768">
    <property type="entry name" value="Peptidase_S11"/>
    <property type="match status" value="1"/>
</dbReference>
<evidence type="ECO:0000256" key="4">
    <source>
        <dbReference type="ARBA" id="ARBA00022960"/>
    </source>
</evidence>
<evidence type="ECO:0000256" key="3">
    <source>
        <dbReference type="ARBA" id="ARBA00022801"/>
    </source>
</evidence>
<dbReference type="Gene3D" id="3.40.710.10">
    <property type="entry name" value="DD-peptidase/beta-lactamase superfamily"/>
    <property type="match status" value="1"/>
</dbReference>
<evidence type="ECO:0000313" key="10">
    <source>
        <dbReference type="Proteomes" id="UP001595896"/>
    </source>
</evidence>
<accession>A0ABV9NST1</accession>
<comment type="caution">
    <text evidence="9">The sequence shown here is derived from an EMBL/GenBank/DDBJ whole genome shotgun (WGS) entry which is preliminary data.</text>
</comment>
<evidence type="ECO:0000256" key="1">
    <source>
        <dbReference type="ARBA" id="ARBA00007164"/>
    </source>
</evidence>
<dbReference type="InterPro" id="IPR001967">
    <property type="entry name" value="Peptidase_S11_N"/>
</dbReference>
<evidence type="ECO:0000259" key="8">
    <source>
        <dbReference type="Pfam" id="PF00768"/>
    </source>
</evidence>
<dbReference type="PRINTS" id="PR00725">
    <property type="entry name" value="DADACBPTASE1"/>
</dbReference>
<keyword evidence="2" id="KW-0732">Signal</keyword>
<evidence type="ECO:0000256" key="6">
    <source>
        <dbReference type="ARBA" id="ARBA00023316"/>
    </source>
</evidence>
<dbReference type="EMBL" id="JBHSGK010000004">
    <property type="protein sequence ID" value="MFC4735951.1"/>
    <property type="molecule type" value="Genomic_DNA"/>
</dbReference>
<dbReference type="InterPro" id="IPR018044">
    <property type="entry name" value="Peptidase_S11"/>
</dbReference>
<gene>
    <name evidence="9" type="ORF">ACFO4L_05060</name>
</gene>
<dbReference type="PANTHER" id="PTHR21581:SF6">
    <property type="entry name" value="TRAFFICKING PROTEIN PARTICLE COMPLEX SUBUNIT 12"/>
    <property type="match status" value="1"/>
</dbReference>
<dbReference type="GO" id="GO:0004180">
    <property type="term" value="F:carboxypeptidase activity"/>
    <property type="evidence" value="ECO:0007669"/>
    <property type="project" value="UniProtKB-KW"/>
</dbReference>